<evidence type="ECO:0000256" key="2">
    <source>
        <dbReference type="SAM" id="MobiDB-lite"/>
    </source>
</evidence>
<dbReference type="InterPro" id="IPR036875">
    <property type="entry name" value="Znf_CCHC_sf"/>
</dbReference>
<evidence type="ECO:0000256" key="1">
    <source>
        <dbReference type="PROSITE-ProRule" id="PRU00047"/>
    </source>
</evidence>
<dbReference type="InterPro" id="IPR001878">
    <property type="entry name" value="Znf_CCHC"/>
</dbReference>
<dbReference type="InterPro" id="IPR021109">
    <property type="entry name" value="Peptidase_aspartic_dom_sf"/>
</dbReference>
<dbReference type="Pfam" id="PF00098">
    <property type="entry name" value="zf-CCHC"/>
    <property type="match status" value="1"/>
</dbReference>
<gene>
    <name evidence="5" type="ORF">ACEWY4_021508</name>
</gene>
<dbReference type="InterPro" id="IPR001969">
    <property type="entry name" value="Aspartic_peptidase_AS"/>
</dbReference>
<dbReference type="InterPro" id="IPR038269">
    <property type="entry name" value="SCAN_sf"/>
</dbReference>
<keyword evidence="1" id="KW-0863">Zinc-finger</keyword>
<sequence>MDMDHAMEYDKWIRPLNKTVEEVSEILILEQYLRTLAPDIQVWVKERNPPDGQRAAELVENFMSARRGQKNFRLELQPRPAARGRSEGFGHGGGSRTAEPHKMPVRTFPPAKPRSDTERKPEGPIVCFYCKQEGHIKPDCPHRKPKYSTHSCIPRPGEGSIGFLGRLQTMPIAINGESVTALLDSGSTRTLVQPHLVERRDTIPGRKLKVLCVNGDEHEYPVADVYLDIQGQTYEVTVGVVERLSHPVVIGQDIVVLPELLQTTKPVNMDMTRAQSRVQASEETGETPELNHLRELAFADADITPPARVKSKKTRGQRRQAKLIGSVERDLPVSQSEEDWGEVPDNFGQLQREDDTLKGAFEQVSEEPSLSGEHYVVREGLLYHLLL</sequence>
<dbReference type="PROSITE" id="PS00141">
    <property type="entry name" value="ASP_PROTEASE"/>
    <property type="match status" value="1"/>
</dbReference>
<dbReference type="SUPFAM" id="SSF57756">
    <property type="entry name" value="Retrovirus zinc finger-like domains"/>
    <property type="match status" value="1"/>
</dbReference>
<proteinExistence type="predicted"/>
<dbReference type="Gene3D" id="1.10.4020.10">
    <property type="entry name" value="DNA breaking-rejoining enzymes"/>
    <property type="match status" value="1"/>
</dbReference>
<reference evidence="5 6" key="1">
    <citation type="submission" date="2024-09" db="EMBL/GenBank/DDBJ databases">
        <title>A chromosome-level genome assembly of Gray's grenadier anchovy, Coilia grayii.</title>
        <authorList>
            <person name="Fu Z."/>
        </authorList>
    </citation>
    <scope>NUCLEOTIDE SEQUENCE [LARGE SCALE GENOMIC DNA]</scope>
    <source>
        <strain evidence="5">G4</strain>
        <tissue evidence="5">Muscle</tissue>
    </source>
</reference>
<keyword evidence="1" id="KW-0862">Zinc</keyword>
<dbReference type="GO" id="GO:0008270">
    <property type="term" value="F:zinc ion binding"/>
    <property type="evidence" value="ECO:0007669"/>
    <property type="project" value="UniProtKB-KW"/>
</dbReference>
<protein>
    <recommendedName>
        <fullName evidence="7">CCHC-type domain-containing protein</fullName>
    </recommendedName>
</protein>
<dbReference type="Pfam" id="PF02023">
    <property type="entry name" value="SCAN"/>
    <property type="match status" value="1"/>
</dbReference>
<dbReference type="Gene3D" id="4.10.60.10">
    <property type="entry name" value="Zinc finger, CCHC-type"/>
    <property type="match status" value="1"/>
</dbReference>
<evidence type="ECO:0000259" key="4">
    <source>
        <dbReference type="PROSITE" id="PS50804"/>
    </source>
</evidence>
<feature type="domain" description="CCHC-type" evidence="3">
    <location>
        <begin position="127"/>
        <end position="141"/>
    </location>
</feature>
<dbReference type="SMART" id="SM00343">
    <property type="entry name" value="ZnF_C2HC"/>
    <property type="match status" value="1"/>
</dbReference>
<dbReference type="PROSITE" id="PS50804">
    <property type="entry name" value="SCAN_BOX"/>
    <property type="match status" value="1"/>
</dbReference>
<comment type="caution">
    <text evidence="5">The sequence shown here is derived from an EMBL/GenBank/DDBJ whole genome shotgun (WGS) entry which is preliminary data.</text>
</comment>
<feature type="domain" description="SCAN box" evidence="4">
    <location>
        <begin position="11"/>
        <end position="62"/>
    </location>
</feature>
<dbReference type="AlphaFoldDB" id="A0ABD1J974"/>
<dbReference type="SUPFAM" id="SSF50630">
    <property type="entry name" value="Acid proteases"/>
    <property type="match status" value="1"/>
</dbReference>
<accession>A0ABD1J974</accession>
<keyword evidence="1" id="KW-0479">Metal-binding</keyword>
<dbReference type="EMBL" id="JBHFQA010000018">
    <property type="protein sequence ID" value="KAL2083735.1"/>
    <property type="molecule type" value="Genomic_DNA"/>
</dbReference>
<dbReference type="CDD" id="cd00303">
    <property type="entry name" value="retropepsin_like"/>
    <property type="match status" value="1"/>
</dbReference>
<dbReference type="InterPro" id="IPR003309">
    <property type="entry name" value="SCAN_dom"/>
</dbReference>
<evidence type="ECO:0000259" key="3">
    <source>
        <dbReference type="PROSITE" id="PS50158"/>
    </source>
</evidence>
<name>A0ABD1J974_9TELE</name>
<dbReference type="PANTHER" id="PTHR46888">
    <property type="entry name" value="ZINC KNUCKLE DOMAINCONTAINING PROTEIN-RELATED"/>
    <property type="match status" value="1"/>
</dbReference>
<evidence type="ECO:0008006" key="7">
    <source>
        <dbReference type="Google" id="ProtNLM"/>
    </source>
</evidence>
<dbReference type="PANTHER" id="PTHR46888:SF1">
    <property type="entry name" value="RIBONUCLEASE H"/>
    <property type="match status" value="1"/>
</dbReference>
<organism evidence="5 6">
    <name type="scientific">Coilia grayii</name>
    <name type="common">Gray's grenadier anchovy</name>
    <dbReference type="NCBI Taxonomy" id="363190"/>
    <lineage>
        <taxon>Eukaryota</taxon>
        <taxon>Metazoa</taxon>
        <taxon>Chordata</taxon>
        <taxon>Craniata</taxon>
        <taxon>Vertebrata</taxon>
        <taxon>Euteleostomi</taxon>
        <taxon>Actinopterygii</taxon>
        <taxon>Neopterygii</taxon>
        <taxon>Teleostei</taxon>
        <taxon>Clupei</taxon>
        <taxon>Clupeiformes</taxon>
        <taxon>Clupeoidei</taxon>
        <taxon>Engraulidae</taxon>
        <taxon>Coilinae</taxon>
        <taxon>Coilia</taxon>
    </lineage>
</organism>
<dbReference type="PROSITE" id="PS50158">
    <property type="entry name" value="ZF_CCHC"/>
    <property type="match status" value="1"/>
</dbReference>
<dbReference type="Gene3D" id="2.40.70.10">
    <property type="entry name" value="Acid Proteases"/>
    <property type="match status" value="1"/>
</dbReference>
<evidence type="ECO:0000313" key="6">
    <source>
        <dbReference type="Proteomes" id="UP001591681"/>
    </source>
</evidence>
<keyword evidence="6" id="KW-1185">Reference proteome</keyword>
<dbReference type="SUPFAM" id="SSF47353">
    <property type="entry name" value="Retrovirus capsid dimerization domain-like"/>
    <property type="match status" value="1"/>
</dbReference>
<feature type="region of interest" description="Disordered" evidence="2">
    <location>
        <begin position="78"/>
        <end position="120"/>
    </location>
</feature>
<evidence type="ECO:0000313" key="5">
    <source>
        <dbReference type="EMBL" id="KAL2083735.1"/>
    </source>
</evidence>
<dbReference type="Pfam" id="PF13650">
    <property type="entry name" value="Asp_protease_2"/>
    <property type="match status" value="1"/>
</dbReference>
<dbReference type="Proteomes" id="UP001591681">
    <property type="component" value="Unassembled WGS sequence"/>
</dbReference>